<sequence>MHLAKPCIDIGIYTNNREDQLDFWQHQVGLPYEELLKLGGGSQQHRHSLNGSIFKLNHSRNPITDAPPCGYQTLLIAREDIREPTQLQDPDGNQVILVPAGYQGITHIGIRLEVTSISRFSTFYRDVLQIEQVSDDCFRWGTTLLFLVENPQHVPATGMQGLGYRYITVQVWNVDEEHADFLARGGVEARPPTTLGTTARISFIMDPDQNWIEVSQRASLTGTLESTKTP</sequence>
<organism evidence="2 3">
    <name type="scientific">SAR86 cluster bacterium</name>
    <dbReference type="NCBI Taxonomy" id="2030880"/>
    <lineage>
        <taxon>Bacteria</taxon>
        <taxon>Pseudomonadati</taxon>
        <taxon>Pseudomonadota</taxon>
        <taxon>Gammaproteobacteria</taxon>
        <taxon>SAR86 cluster</taxon>
    </lineage>
</organism>
<protein>
    <submittedName>
        <fullName evidence="2">VOC family protein</fullName>
    </submittedName>
</protein>
<dbReference type="CDD" id="cd06587">
    <property type="entry name" value="VOC"/>
    <property type="match status" value="1"/>
</dbReference>
<name>A0A972VX56_9GAMM</name>
<dbReference type="InterPro" id="IPR029068">
    <property type="entry name" value="Glyas_Bleomycin-R_OHBP_Dase"/>
</dbReference>
<comment type="caution">
    <text evidence="2">The sequence shown here is derived from an EMBL/GenBank/DDBJ whole genome shotgun (WGS) entry which is preliminary data.</text>
</comment>
<dbReference type="InterPro" id="IPR037523">
    <property type="entry name" value="VOC_core"/>
</dbReference>
<dbReference type="Proteomes" id="UP000754644">
    <property type="component" value="Unassembled WGS sequence"/>
</dbReference>
<dbReference type="SUPFAM" id="SSF54593">
    <property type="entry name" value="Glyoxalase/Bleomycin resistance protein/Dihydroxybiphenyl dioxygenase"/>
    <property type="match status" value="1"/>
</dbReference>
<evidence type="ECO:0000313" key="3">
    <source>
        <dbReference type="Proteomes" id="UP000754644"/>
    </source>
</evidence>
<proteinExistence type="predicted"/>
<reference evidence="2" key="1">
    <citation type="submission" date="2020-05" db="EMBL/GenBank/DDBJ databases">
        <title>Sulfur intermediates as new biogeochemical hubs in an aquatic model microbial ecosystem.</title>
        <authorList>
            <person name="Vigneron A."/>
        </authorList>
    </citation>
    <scope>NUCLEOTIDE SEQUENCE</scope>
    <source>
        <strain evidence="2">Bin.250</strain>
    </source>
</reference>
<feature type="domain" description="VOC" evidence="1">
    <location>
        <begin position="104"/>
        <end position="217"/>
    </location>
</feature>
<gene>
    <name evidence="2" type="ORF">HQ497_06075</name>
</gene>
<evidence type="ECO:0000259" key="1">
    <source>
        <dbReference type="PROSITE" id="PS51819"/>
    </source>
</evidence>
<dbReference type="PROSITE" id="PS51819">
    <property type="entry name" value="VOC"/>
    <property type="match status" value="1"/>
</dbReference>
<dbReference type="AlphaFoldDB" id="A0A972VX56"/>
<accession>A0A972VX56</accession>
<dbReference type="Pfam" id="PF00903">
    <property type="entry name" value="Glyoxalase"/>
    <property type="match status" value="1"/>
</dbReference>
<dbReference type="Gene3D" id="3.10.180.10">
    <property type="entry name" value="2,3-Dihydroxybiphenyl 1,2-Dioxygenase, domain 1"/>
    <property type="match status" value="1"/>
</dbReference>
<dbReference type="EMBL" id="JABMOJ010000225">
    <property type="protein sequence ID" value="NQV64914.1"/>
    <property type="molecule type" value="Genomic_DNA"/>
</dbReference>
<evidence type="ECO:0000313" key="2">
    <source>
        <dbReference type="EMBL" id="NQV64914.1"/>
    </source>
</evidence>
<dbReference type="InterPro" id="IPR004360">
    <property type="entry name" value="Glyas_Fos-R_dOase_dom"/>
</dbReference>